<dbReference type="RefSeq" id="WP_136521502.1">
    <property type="nucleotide sequence ID" value="NZ_SDLV01000010.1"/>
</dbReference>
<accession>A0ABY2R9H2</accession>
<sequence>MTAAQYQKPTSDVIDTKAYNESVTYDPNGNILSLLRFGGTDTNLALKICKSPQKLDKLYP</sequence>
<evidence type="ECO:0000313" key="1">
    <source>
        <dbReference type="EMBL" id="THV62253.1"/>
    </source>
</evidence>
<proteinExistence type="predicted"/>
<reference evidence="1 2" key="1">
    <citation type="submission" date="2019-01" db="EMBL/GenBank/DDBJ databases">
        <authorList>
            <person name="B I."/>
            <person name="Ch S."/>
            <person name="Ch V.R."/>
        </authorList>
    </citation>
    <scope>NUCLEOTIDE SEQUENCE [LARGE SCALE GENOMIC DNA]</scope>
    <source>
        <strain evidence="1 2">JC507</strain>
    </source>
</reference>
<name>A0ABY2R9H2_9FLAO</name>
<dbReference type="EMBL" id="SDLV01000010">
    <property type="protein sequence ID" value="THV62253.1"/>
    <property type="molecule type" value="Genomic_DNA"/>
</dbReference>
<organism evidence="1 2">
    <name type="scientific">Chryseobacterium candidae</name>
    <dbReference type="NCBI Taxonomy" id="1978493"/>
    <lineage>
        <taxon>Bacteria</taxon>
        <taxon>Pseudomonadati</taxon>
        <taxon>Bacteroidota</taxon>
        <taxon>Flavobacteriia</taxon>
        <taxon>Flavobacteriales</taxon>
        <taxon>Weeksellaceae</taxon>
        <taxon>Chryseobacterium group</taxon>
        <taxon>Chryseobacterium</taxon>
    </lineage>
</organism>
<protein>
    <recommendedName>
        <fullName evidence="3">RHS repeat-associated core domain-containing protein</fullName>
    </recommendedName>
</protein>
<dbReference type="Proteomes" id="UP000306038">
    <property type="component" value="Unassembled WGS sequence"/>
</dbReference>
<keyword evidence="2" id="KW-1185">Reference proteome</keyword>
<evidence type="ECO:0000313" key="2">
    <source>
        <dbReference type="Proteomes" id="UP000306038"/>
    </source>
</evidence>
<comment type="caution">
    <text evidence="1">The sequence shown here is derived from an EMBL/GenBank/DDBJ whole genome shotgun (WGS) entry which is preliminary data.</text>
</comment>
<evidence type="ECO:0008006" key="3">
    <source>
        <dbReference type="Google" id="ProtNLM"/>
    </source>
</evidence>
<gene>
    <name evidence="1" type="ORF">EK417_04955</name>
</gene>